<gene>
    <name evidence="1" type="ORF">FHS22_004355</name>
</gene>
<accession>A0A841D6G1</accession>
<sequence>MRDEVVADLEWVIEYWPDLVEARIPGTRRPWRQPTLSPEARAARDAQARVERFERTTLSLGESPAPVDVAILSTALDILVAADDLAAMVAEHASLPVLPPPGMGELDAWPYLAYAAAHLTEELVEHAAPIARWMVDQTARALCLVYDGQTLDVECPWCHEVGVWRVRELPGGLVAIVCHGVCEPPAREVGTWWGGQPVWPIQDWERLARHVQAAEKDVA</sequence>
<proteinExistence type="predicted"/>
<keyword evidence="2" id="KW-1185">Reference proteome</keyword>
<dbReference type="Proteomes" id="UP000562352">
    <property type="component" value="Unassembled WGS sequence"/>
</dbReference>
<dbReference type="EMBL" id="JACHJJ010000015">
    <property type="protein sequence ID" value="MBB5965069.1"/>
    <property type="molecule type" value="Genomic_DNA"/>
</dbReference>
<comment type="caution">
    <text evidence="1">The sequence shown here is derived from an EMBL/GenBank/DDBJ whole genome shotgun (WGS) entry which is preliminary data.</text>
</comment>
<organism evidence="1 2">
    <name type="scientific">Planomonospora venezuelensis</name>
    <dbReference type="NCBI Taxonomy" id="1999"/>
    <lineage>
        <taxon>Bacteria</taxon>
        <taxon>Bacillati</taxon>
        <taxon>Actinomycetota</taxon>
        <taxon>Actinomycetes</taxon>
        <taxon>Streptosporangiales</taxon>
        <taxon>Streptosporangiaceae</taxon>
        <taxon>Planomonospora</taxon>
    </lineage>
</organism>
<dbReference type="RefSeq" id="WP_184944198.1">
    <property type="nucleotide sequence ID" value="NZ_BAAAWZ010000001.1"/>
</dbReference>
<name>A0A841D6G1_PLAVE</name>
<reference evidence="1 2" key="1">
    <citation type="submission" date="2020-08" db="EMBL/GenBank/DDBJ databases">
        <title>Genomic Encyclopedia of Type Strains, Phase III (KMG-III): the genomes of soil and plant-associated and newly described type strains.</title>
        <authorList>
            <person name="Whitman W."/>
        </authorList>
    </citation>
    <scope>NUCLEOTIDE SEQUENCE [LARGE SCALE GENOMIC DNA]</scope>
    <source>
        <strain evidence="1 2">CECT 3303</strain>
    </source>
</reference>
<dbReference type="AlphaFoldDB" id="A0A841D6G1"/>
<protein>
    <submittedName>
        <fullName evidence="1">Uncharacterized protein</fullName>
    </submittedName>
</protein>
<evidence type="ECO:0000313" key="2">
    <source>
        <dbReference type="Proteomes" id="UP000562352"/>
    </source>
</evidence>
<evidence type="ECO:0000313" key="1">
    <source>
        <dbReference type="EMBL" id="MBB5965069.1"/>
    </source>
</evidence>